<dbReference type="GeneID" id="24269135"/>
<keyword evidence="10 11" id="KW-0275">Fatty acid biosynthesis</keyword>
<dbReference type="GO" id="GO:0005739">
    <property type="term" value="C:mitochondrion"/>
    <property type="evidence" value="ECO:0007669"/>
    <property type="project" value="TreeGrafter"/>
</dbReference>
<dbReference type="InterPro" id="IPR036736">
    <property type="entry name" value="ACP-like_sf"/>
</dbReference>
<comment type="function">
    <text evidence="11">Carrier of the growing fatty acid chain in fatty acid biosynthesis.</text>
</comment>
<dbReference type="InterPro" id="IPR006162">
    <property type="entry name" value="Ppantetheine_attach_site"/>
</dbReference>
<protein>
    <recommendedName>
        <fullName evidence="11">Acyl carrier protein</fullName>
    </recommendedName>
</protein>
<keyword evidence="6" id="KW-0597">Phosphoprotein</keyword>
<keyword evidence="4 11" id="KW-0596">Phosphopantetheine</keyword>
<name>A0A0D9QHH0_PLAFR</name>
<proteinExistence type="inferred from homology"/>
<keyword evidence="8" id="KW-0648">Protein biosynthesis</keyword>
<evidence type="ECO:0000256" key="1">
    <source>
        <dbReference type="ARBA" id="ARBA00005194"/>
    </source>
</evidence>
<dbReference type="InterPro" id="IPR009081">
    <property type="entry name" value="PP-bd_ACP"/>
</dbReference>
<dbReference type="Pfam" id="PF01765">
    <property type="entry name" value="RRF"/>
    <property type="match status" value="1"/>
</dbReference>
<evidence type="ECO:0000256" key="3">
    <source>
        <dbReference type="ARBA" id="ARBA00010930"/>
    </source>
</evidence>
<dbReference type="InterPro" id="IPR023584">
    <property type="entry name" value="Ribosome_recyc_fac_dom"/>
</dbReference>
<feature type="signal peptide" evidence="13">
    <location>
        <begin position="1"/>
        <end position="18"/>
    </location>
</feature>
<dbReference type="InterPro" id="IPR003231">
    <property type="entry name" value="ACP"/>
</dbReference>
<dbReference type="PANTHER" id="PTHR20982:SF3">
    <property type="entry name" value="MITOCHONDRIAL RIBOSOME RECYCLING FACTOR PSEUDO 1"/>
    <property type="match status" value="1"/>
</dbReference>
<keyword evidence="5 11" id="KW-0444">Lipid biosynthesis</keyword>
<dbReference type="Gene3D" id="1.10.132.20">
    <property type="entry name" value="Ribosome-recycling factor"/>
    <property type="match status" value="1"/>
</dbReference>
<keyword evidence="13" id="KW-0732">Signal</keyword>
<dbReference type="FunFam" id="1.10.1200.10:FF:000003">
    <property type="entry name" value="Acyl carrier protein"/>
    <property type="match status" value="1"/>
</dbReference>
<dbReference type="PANTHER" id="PTHR20982">
    <property type="entry name" value="RIBOSOME RECYCLING FACTOR"/>
    <property type="match status" value="1"/>
</dbReference>
<keyword evidence="7" id="KW-0276">Fatty acid metabolism</keyword>
<evidence type="ECO:0000256" key="10">
    <source>
        <dbReference type="ARBA" id="ARBA00023160"/>
    </source>
</evidence>
<evidence type="ECO:0000256" key="2">
    <source>
        <dbReference type="ARBA" id="ARBA00005912"/>
    </source>
</evidence>
<dbReference type="RefSeq" id="XP_012336854.1">
    <property type="nucleotide sequence ID" value="XM_012481431.1"/>
</dbReference>
<dbReference type="OMA" id="HDQTRKR"/>
<dbReference type="GO" id="GO:0006412">
    <property type="term" value="P:translation"/>
    <property type="evidence" value="ECO:0007669"/>
    <property type="project" value="UniProtKB-KW"/>
</dbReference>
<dbReference type="EMBL" id="KQ001691">
    <property type="protein sequence ID" value="KJP86530.1"/>
    <property type="molecule type" value="Genomic_DNA"/>
</dbReference>
<feature type="compositionally biased region" description="Acidic residues" evidence="12">
    <location>
        <begin position="369"/>
        <end position="385"/>
    </location>
</feature>
<reference evidence="15 16" key="1">
    <citation type="submission" date="2014-03" db="EMBL/GenBank/DDBJ databases">
        <title>The Genome Sequence of Plasmodium fragile nilgiri.</title>
        <authorList>
            <consortium name="The Broad Institute Genomics Platform"/>
            <consortium name="The Broad Institute Genome Sequencing Center for Infectious Disease"/>
            <person name="Neafsey D."/>
            <person name="Duraisingh M."/>
            <person name="Young S.K."/>
            <person name="Zeng Q."/>
            <person name="Gargeya S."/>
            <person name="Abouelleil A."/>
            <person name="Alvarado L."/>
            <person name="Chapman S.B."/>
            <person name="Gainer-Dewar J."/>
            <person name="Goldberg J."/>
            <person name="Griggs A."/>
            <person name="Gujja S."/>
            <person name="Hansen M."/>
            <person name="Howarth C."/>
            <person name="Imamovic A."/>
            <person name="Larimer J."/>
            <person name="Pearson M."/>
            <person name="Poon T.W."/>
            <person name="Priest M."/>
            <person name="Roberts A."/>
            <person name="Saif S."/>
            <person name="Shea T."/>
            <person name="Sykes S."/>
            <person name="Wortman J."/>
            <person name="Nusbaum C."/>
            <person name="Birren B."/>
        </authorList>
    </citation>
    <scope>NUCLEOTIDE SEQUENCE [LARGE SCALE GENOMIC DNA]</scope>
    <source>
        <strain evidence="16">nilgiri</strain>
    </source>
</reference>
<dbReference type="InterPro" id="IPR036191">
    <property type="entry name" value="RRF_sf"/>
</dbReference>
<evidence type="ECO:0000313" key="16">
    <source>
        <dbReference type="Proteomes" id="UP000054561"/>
    </source>
</evidence>
<dbReference type="Gene3D" id="3.30.1360.40">
    <property type="match status" value="1"/>
</dbReference>
<dbReference type="Pfam" id="PF00550">
    <property type="entry name" value="PP-binding"/>
    <property type="match status" value="1"/>
</dbReference>
<dbReference type="HAMAP" id="MF_01217">
    <property type="entry name" value="Acyl_carrier"/>
    <property type="match status" value="1"/>
</dbReference>
<dbReference type="GO" id="GO:0043023">
    <property type="term" value="F:ribosomal large subunit binding"/>
    <property type="evidence" value="ECO:0007669"/>
    <property type="project" value="TreeGrafter"/>
</dbReference>
<sequence length="560" mass="64573">MMKKVILLWFVFVCGVFAFRNSGNKRLCQETGQRKGSVNYRRTKSDNGTERKRGGYTYSLGSTFDDVKKVISKQLSVEEEKIQMESNFTKDLGADSLDLVELIMALEEKFNITISDQDALKISTVQDAIDFIEKNKKSDAGGEVSNHTCSAKKPIWKKARTPFHMALPKRNALLKTTVLCYYLLLTAPFCNITTTTLCHGFILKHTPTLEAFLSGRDSTKKGLSNDHLRRNIFKNRSNTMCVHGKKKGKNKEVLHQVQEIINKQNLHKGNEEDEQDQEEEEDHGERAKGKGKGTSNPRTGQERNTQKSHKGNMPKETPGGKNKTADLYLRNNIRIKSSLTEEEEEDGVEVGRDTEEDPLTEDASSMEDISPDDEEEQEEPVTEEDLDTLNKACAEKMESVYSYIKKESYRFNLNSLSNTMFENERIKINDQNHIIKHISHIKKKENLFIITPYDPYYVNFIYNHFVKEYKELKFYVKDRSVYAVVPPLSENLKNEIRIKIKGKIEDAKGTLRNVRKQMLTKLEKVRGRIGKDIYFAQRNHIQSLHDQTRKRIEAILNELR</sequence>
<evidence type="ECO:0000256" key="7">
    <source>
        <dbReference type="ARBA" id="ARBA00022832"/>
    </source>
</evidence>
<gene>
    <name evidence="15" type="ORF">AK88_03821</name>
</gene>
<keyword evidence="16" id="KW-1185">Reference proteome</keyword>
<dbReference type="NCBIfam" id="NF002148">
    <property type="entry name" value="PRK00982.1-2"/>
    <property type="match status" value="1"/>
</dbReference>
<evidence type="ECO:0000256" key="11">
    <source>
        <dbReference type="RuleBase" id="RU000722"/>
    </source>
</evidence>
<dbReference type="OrthoDB" id="372654at2759"/>
<feature type="chain" id="PRO_5002343483" description="Acyl carrier protein" evidence="13">
    <location>
        <begin position="19"/>
        <end position="560"/>
    </location>
</feature>
<accession>A0A0D9QHH0</accession>
<dbReference type="Proteomes" id="UP000054561">
    <property type="component" value="Unassembled WGS sequence"/>
</dbReference>
<dbReference type="VEuPathDB" id="PlasmoDB:AK88_03821"/>
<dbReference type="InterPro" id="IPR002661">
    <property type="entry name" value="Ribosome_recyc_fac"/>
</dbReference>
<evidence type="ECO:0000256" key="8">
    <source>
        <dbReference type="ARBA" id="ARBA00022917"/>
    </source>
</evidence>
<dbReference type="PROSITE" id="PS50075">
    <property type="entry name" value="CARRIER"/>
    <property type="match status" value="1"/>
</dbReference>
<comment type="similarity">
    <text evidence="2">Belongs to the RRF family.</text>
</comment>
<evidence type="ECO:0000256" key="12">
    <source>
        <dbReference type="SAM" id="MobiDB-lite"/>
    </source>
</evidence>
<evidence type="ECO:0000256" key="5">
    <source>
        <dbReference type="ARBA" id="ARBA00022516"/>
    </source>
</evidence>
<dbReference type="SUPFAM" id="SSF55194">
    <property type="entry name" value="Ribosome recycling factor, RRF"/>
    <property type="match status" value="1"/>
</dbReference>
<evidence type="ECO:0000313" key="15">
    <source>
        <dbReference type="EMBL" id="KJP86530.1"/>
    </source>
</evidence>
<dbReference type="SMR" id="A0A0D9QHH0"/>
<comment type="pathway">
    <text evidence="1">Lipid metabolism; fatty acid biosynthesis.</text>
</comment>
<dbReference type="NCBIfam" id="TIGR00517">
    <property type="entry name" value="acyl_carrier"/>
    <property type="match status" value="1"/>
</dbReference>
<dbReference type="AlphaFoldDB" id="A0A0D9QHH0"/>
<organism evidence="15 16">
    <name type="scientific">Plasmodium fragile</name>
    <dbReference type="NCBI Taxonomy" id="5857"/>
    <lineage>
        <taxon>Eukaryota</taxon>
        <taxon>Sar</taxon>
        <taxon>Alveolata</taxon>
        <taxon>Apicomplexa</taxon>
        <taxon>Aconoidasida</taxon>
        <taxon>Haemosporida</taxon>
        <taxon>Plasmodiidae</taxon>
        <taxon>Plasmodium</taxon>
        <taxon>Plasmodium (Plasmodium)</taxon>
    </lineage>
</organism>
<dbReference type="Gene3D" id="1.10.1200.10">
    <property type="entry name" value="ACP-like"/>
    <property type="match status" value="1"/>
</dbReference>
<evidence type="ECO:0000256" key="6">
    <source>
        <dbReference type="ARBA" id="ARBA00022553"/>
    </source>
</evidence>
<dbReference type="NCBIfam" id="NF002150">
    <property type="entry name" value="PRK00982.1-4"/>
    <property type="match status" value="1"/>
</dbReference>
<evidence type="ECO:0000256" key="9">
    <source>
        <dbReference type="ARBA" id="ARBA00023098"/>
    </source>
</evidence>
<dbReference type="GO" id="GO:0006633">
    <property type="term" value="P:fatty acid biosynthetic process"/>
    <property type="evidence" value="ECO:0007669"/>
    <property type="project" value="UniProtKB-KW"/>
</dbReference>
<feature type="domain" description="Carrier" evidence="14">
    <location>
        <begin position="61"/>
        <end position="136"/>
    </location>
</feature>
<dbReference type="PROSITE" id="PS00012">
    <property type="entry name" value="PHOSPHOPANTETHEINE"/>
    <property type="match status" value="1"/>
</dbReference>
<comment type="similarity">
    <text evidence="3">Belongs to the acyl carrier protein (ACP) family.</text>
</comment>
<evidence type="ECO:0000256" key="13">
    <source>
        <dbReference type="SAM" id="SignalP"/>
    </source>
</evidence>
<feature type="region of interest" description="Disordered" evidence="12">
    <location>
        <begin position="261"/>
        <end position="385"/>
    </location>
</feature>
<evidence type="ECO:0000256" key="4">
    <source>
        <dbReference type="ARBA" id="ARBA00022450"/>
    </source>
</evidence>
<dbReference type="SUPFAM" id="SSF47336">
    <property type="entry name" value="ACP-like"/>
    <property type="match status" value="1"/>
</dbReference>
<feature type="compositionally biased region" description="Acidic residues" evidence="12">
    <location>
        <begin position="340"/>
        <end position="360"/>
    </location>
</feature>
<keyword evidence="9" id="KW-0443">Lipid metabolism</keyword>
<evidence type="ECO:0000259" key="14">
    <source>
        <dbReference type="PROSITE" id="PS50075"/>
    </source>
</evidence>
<feature type="compositionally biased region" description="Acidic residues" evidence="12">
    <location>
        <begin position="271"/>
        <end position="282"/>
    </location>
</feature>